<protein>
    <submittedName>
        <fullName evidence="9">Cytochrome family subfamily polypeptide 55</fullName>
    </submittedName>
</protein>
<evidence type="ECO:0000256" key="3">
    <source>
        <dbReference type="ARBA" id="ARBA00022723"/>
    </source>
</evidence>
<evidence type="ECO:0000313" key="10">
    <source>
        <dbReference type="Proteomes" id="UP000039865"/>
    </source>
</evidence>
<dbReference type="GO" id="GO:0004497">
    <property type="term" value="F:monooxygenase activity"/>
    <property type="evidence" value="ECO:0007669"/>
    <property type="project" value="UniProtKB-KW"/>
</dbReference>
<dbReference type="InterPro" id="IPR001128">
    <property type="entry name" value="Cyt_P450"/>
</dbReference>
<evidence type="ECO:0000256" key="5">
    <source>
        <dbReference type="ARBA" id="ARBA00023004"/>
    </source>
</evidence>
<keyword evidence="6" id="KW-0503">Monooxygenase</keyword>
<dbReference type="PANTHER" id="PTHR24291">
    <property type="entry name" value="CYTOCHROME P450 FAMILY 4"/>
    <property type="match status" value="1"/>
</dbReference>
<evidence type="ECO:0000256" key="1">
    <source>
        <dbReference type="ARBA" id="ARBA00010617"/>
    </source>
</evidence>
<evidence type="ECO:0000256" key="8">
    <source>
        <dbReference type="SAM" id="Phobius"/>
    </source>
</evidence>
<name>A0A078B6E3_STYLE</name>
<reference evidence="9 10" key="1">
    <citation type="submission" date="2014-06" db="EMBL/GenBank/DDBJ databases">
        <authorList>
            <person name="Swart Estienne"/>
        </authorList>
    </citation>
    <scope>NUCLEOTIDE SEQUENCE [LARGE SCALE GENOMIC DNA]</scope>
    <source>
        <strain evidence="9 10">130c</strain>
    </source>
</reference>
<evidence type="ECO:0000256" key="4">
    <source>
        <dbReference type="ARBA" id="ARBA00023002"/>
    </source>
</evidence>
<dbReference type="Proteomes" id="UP000039865">
    <property type="component" value="Unassembled WGS sequence"/>
</dbReference>
<organism evidence="9 10">
    <name type="scientific">Stylonychia lemnae</name>
    <name type="common">Ciliate</name>
    <dbReference type="NCBI Taxonomy" id="5949"/>
    <lineage>
        <taxon>Eukaryota</taxon>
        <taxon>Sar</taxon>
        <taxon>Alveolata</taxon>
        <taxon>Ciliophora</taxon>
        <taxon>Intramacronucleata</taxon>
        <taxon>Spirotrichea</taxon>
        <taxon>Stichotrichia</taxon>
        <taxon>Sporadotrichida</taxon>
        <taxon>Oxytrichidae</taxon>
        <taxon>Stylonychinae</taxon>
        <taxon>Stylonychia</taxon>
    </lineage>
</organism>
<proteinExistence type="inferred from homology"/>
<dbReference type="InterPro" id="IPR050196">
    <property type="entry name" value="Cytochrome_P450_Monoox"/>
</dbReference>
<dbReference type="CDD" id="cd00302">
    <property type="entry name" value="cytochrome_P450"/>
    <property type="match status" value="1"/>
</dbReference>
<comment type="cofactor">
    <cofactor evidence="7">
        <name>heme</name>
        <dbReference type="ChEBI" id="CHEBI:30413"/>
    </cofactor>
</comment>
<feature type="transmembrane region" description="Helical" evidence="8">
    <location>
        <begin position="6"/>
        <end position="26"/>
    </location>
</feature>
<dbReference type="SUPFAM" id="SSF48264">
    <property type="entry name" value="Cytochrome P450"/>
    <property type="match status" value="1"/>
</dbReference>
<dbReference type="GO" id="GO:0020037">
    <property type="term" value="F:heme binding"/>
    <property type="evidence" value="ECO:0007669"/>
    <property type="project" value="InterPro"/>
</dbReference>
<dbReference type="EMBL" id="CCKQ01017882">
    <property type="protein sequence ID" value="CDW89796.1"/>
    <property type="molecule type" value="Genomic_DNA"/>
</dbReference>
<dbReference type="InterPro" id="IPR002401">
    <property type="entry name" value="Cyt_P450_E_grp-I"/>
</dbReference>
<comment type="similarity">
    <text evidence="1">Belongs to the cytochrome P450 family.</text>
</comment>
<dbReference type="GO" id="GO:0016705">
    <property type="term" value="F:oxidoreductase activity, acting on paired donors, with incorporation or reduction of molecular oxygen"/>
    <property type="evidence" value="ECO:0007669"/>
    <property type="project" value="InterPro"/>
</dbReference>
<evidence type="ECO:0000256" key="2">
    <source>
        <dbReference type="ARBA" id="ARBA00022617"/>
    </source>
</evidence>
<keyword evidence="2 7" id="KW-0349">Heme</keyword>
<dbReference type="AlphaFoldDB" id="A0A078B6E3"/>
<dbReference type="InParanoid" id="A0A078B6E3"/>
<dbReference type="Gene3D" id="1.10.630.10">
    <property type="entry name" value="Cytochrome P450"/>
    <property type="match status" value="1"/>
</dbReference>
<feature type="binding site" description="axial binding residue" evidence="7">
    <location>
        <position position="464"/>
    </location>
    <ligand>
        <name>heme</name>
        <dbReference type="ChEBI" id="CHEBI:30413"/>
    </ligand>
    <ligandPart>
        <name>Fe</name>
        <dbReference type="ChEBI" id="CHEBI:18248"/>
    </ligandPart>
</feature>
<evidence type="ECO:0000256" key="6">
    <source>
        <dbReference type="ARBA" id="ARBA00023033"/>
    </source>
</evidence>
<keyword evidence="4" id="KW-0560">Oxidoreductase</keyword>
<keyword evidence="5 7" id="KW-0408">Iron</keyword>
<evidence type="ECO:0000256" key="7">
    <source>
        <dbReference type="PIRSR" id="PIRSR602401-1"/>
    </source>
</evidence>
<keyword evidence="8" id="KW-0812">Transmembrane</keyword>
<dbReference type="OrthoDB" id="1470350at2759"/>
<evidence type="ECO:0000313" key="9">
    <source>
        <dbReference type="EMBL" id="CDW89796.1"/>
    </source>
</evidence>
<keyword evidence="10" id="KW-1185">Reference proteome</keyword>
<accession>A0A078B6E3</accession>
<sequence>MIFQVALLIFILYILYDRVFLMYYNYWYFKKQGFQPTGFPFPFIGDLLKFLKVLKHKDEYWDDPQFEYFQDVFKKDIPPFVIDFRYPRGILVISDPDFVFESYTTKNKYFDRFPRCLQLKQALKRKHLSSAFYKDKMQLQLNSIISTTFDIVQETIQQIEQGQDQLDLNEYIGKLVLRAVQICIFGVNEKLETLPYRENGIIQQLTLGVFMNRLSVDNIKRVASIFRMNFEFLDNYYVGKVEKEVESNNNTMRRFIIDMISQRKKKNENLRPEEIHHDFLNLLLQDEIFKDNDSLIADECITFMLASTQSITSALSNLIFYVTRDQQICTKVRNEISEIIGKNIKMSKITKEMWTQKLSLDEIQHQWSYLYMVIQENLRIEPPIRKSITQTVSQDIEIRGKKIPKGVPILFHFLIIQRDANEWPDPLKFIPERFDPASKYFLTAEGKKRKPASFTPYLGGRRICLGKTFAENIIKCVAPLIISRLDFELLKTEYRDRKPPNGTFAEPTYPMKISIYQ</sequence>
<dbReference type="GO" id="GO:0005506">
    <property type="term" value="F:iron ion binding"/>
    <property type="evidence" value="ECO:0007669"/>
    <property type="project" value="InterPro"/>
</dbReference>
<dbReference type="Pfam" id="PF00067">
    <property type="entry name" value="p450"/>
    <property type="match status" value="1"/>
</dbReference>
<dbReference type="InterPro" id="IPR036396">
    <property type="entry name" value="Cyt_P450_sf"/>
</dbReference>
<keyword evidence="8" id="KW-0472">Membrane</keyword>
<dbReference type="PANTHER" id="PTHR24291:SF50">
    <property type="entry name" value="BIFUNCTIONAL ALBAFLAVENONE MONOOXYGENASE_TERPENE SYNTHASE"/>
    <property type="match status" value="1"/>
</dbReference>
<keyword evidence="8" id="KW-1133">Transmembrane helix</keyword>
<gene>
    <name evidence="9" type="primary">Contig12192.g13024</name>
    <name evidence="9" type="ORF">STYLEM_18935</name>
</gene>
<keyword evidence="3 7" id="KW-0479">Metal-binding</keyword>
<dbReference type="PRINTS" id="PR00463">
    <property type="entry name" value="EP450I"/>
</dbReference>